<dbReference type="AlphaFoldDB" id="A0A2S4HCC9"/>
<feature type="transmembrane region" description="Helical" evidence="1">
    <location>
        <begin position="202"/>
        <end position="223"/>
    </location>
</feature>
<gene>
    <name evidence="2" type="ORF">C0068_15905</name>
</gene>
<feature type="transmembrane region" description="Helical" evidence="1">
    <location>
        <begin position="59"/>
        <end position="80"/>
    </location>
</feature>
<evidence type="ECO:0000313" key="2">
    <source>
        <dbReference type="EMBL" id="POP51643.1"/>
    </source>
</evidence>
<feature type="transmembrane region" description="Helical" evidence="1">
    <location>
        <begin position="32"/>
        <end position="52"/>
    </location>
</feature>
<name>A0A2S4HCC9_9GAMM</name>
<feature type="transmembrane region" description="Helical" evidence="1">
    <location>
        <begin position="100"/>
        <end position="120"/>
    </location>
</feature>
<keyword evidence="1" id="KW-1133">Transmembrane helix</keyword>
<accession>A0A2S4HCC9</accession>
<dbReference type="RefSeq" id="WP_103685472.1">
    <property type="nucleotide sequence ID" value="NZ_PQGG01000036.1"/>
</dbReference>
<dbReference type="Proteomes" id="UP000237222">
    <property type="component" value="Unassembled WGS sequence"/>
</dbReference>
<evidence type="ECO:0000313" key="3">
    <source>
        <dbReference type="Proteomes" id="UP000237222"/>
    </source>
</evidence>
<evidence type="ECO:0008006" key="4">
    <source>
        <dbReference type="Google" id="ProtNLM"/>
    </source>
</evidence>
<keyword evidence="1" id="KW-0472">Membrane</keyword>
<proteinExistence type="predicted"/>
<comment type="caution">
    <text evidence="2">The sequence shown here is derived from an EMBL/GenBank/DDBJ whole genome shotgun (WGS) entry which is preliminary data.</text>
</comment>
<feature type="transmembrane region" description="Helical" evidence="1">
    <location>
        <begin position="127"/>
        <end position="146"/>
    </location>
</feature>
<evidence type="ECO:0000256" key="1">
    <source>
        <dbReference type="SAM" id="Phobius"/>
    </source>
</evidence>
<organism evidence="2 3">
    <name type="scientific">Zhongshania marina</name>
    <dbReference type="NCBI Taxonomy" id="2304603"/>
    <lineage>
        <taxon>Bacteria</taxon>
        <taxon>Pseudomonadati</taxon>
        <taxon>Pseudomonadota</taxon>
        <taxon>Gammaproteobacteria</taxon>
        <taxon>Cellvibrionales</taxon>
        <taxon>Spongiibacteraceae</taxon>
        <taxon>Zhongshania</taxon>
    </lineage>
</organism>
<feature type="transmembrane region" description="Helical" evidence="1">
    <location>
        <begin position="166"/>
        <end position="190"/>
    </location>
</feature>
<protein>
    <recommendedName>
        <fullName evidence="4">Carotenoid biosynthesis protein</fullName>
    </recommendedName>
</protein>
<sequence>MSLMDKLMQPMIGGTLPVPADYAANELVGNLFTVWAGGFGIAVIPWALYCFFKKGNDIPLLMIFGGLICSLIEPMLDHLGHLWYPTNLPGPAFIGYDLNIPYLIPPCYVFFISMTGYWAYTRMKAGLTVKGVFITWFLIAMTDVIMEMPGTATQAYIYYGDASFKVFGFPLAWGWLNGTSMLLVGFLLYLIEPYLRGWNRLFIIPVSVVAMGASYGMTAWPYFMSLNHDMPWIATRLLTLLSLVLCLMVVRFTAAIVASGHEAKNPIEKLNGNPVPA</sequence>
<dbReference type="OrthoDB" id="7064980at2"/>
<dbReference type="EMBL" id="PQGG01000036">
    <property type="protein sequence ID" value="POP51643.1"/>
    <property type="molecule type" value="Genomic_DNA"/>
</dbReference>
<feature type="transmembrane region" description="Helical" evidence="1">
    <location>
        <begin position="235"/>
        <end position="258"/>
    </location>
</feature>
<reference evidence="2" key="1">
    <citation type="submission" date="2018-01" db="EMBL/GenBank/DDBJ databases">
        <authorList>
            <person name="Yu X.-D."/>
        </authorList>
    </citation>
    <scope>NUCLEOTIDE SEQUENCE</scope>
    <source>
        <strain evidence="2">ZX-21</strain>
    </source>
</reference>
<keyword evidence="1" id="KW-0812">Transmembrane</keyword>